<dbReference type="EMBL" id="AATCLQ010000039">
    <property type="protein sequence ID" value="EFJ6483601.1"/>
    <property type="molecule type" value="Genomic_DNA"/>
</dbReference>
<dbReference type="Proteomes" id="UP000711811">
    <property type="component" value="Unassembled WGS sequence"/>
</dbReference>
<comment type="caution">
    <text evidence="1">The sequence shown here is derived from an EMBL/GenBank/DDBJ whole genome shotgun (WGS) entry which is preliminary data.</text>
</comment>
<evidence type="ECO:0000313" key="2">
    <source>
        <dbReference type="EMBL" id="OKB72852.1"/>
    </source>
</evidence>
<evidence type="ECO:0000313" key="3">
    <source>
        <dbReference type="Proteomes" id="UP000186595"/>
    </source>
</evidence>
<dbReference type="Proteomes" id="UP000186595">
    <property type="component" value="Unassembled WGS sequence"/>
</dbReference>
<dbReference type="AlphaFoldDB" id="A0AAN3HF39"/>
<reference evidence="1" key="2">
    <citation type="submission" date="2020-02" db="EMBL/GenBank/DDBJ databases">
        <authorList>
            <person name="Ashton P.M."/>
            <person name="Dallman T."/>
            <person name="Nair S."/>
            <person name="De Pinna E."/>
            <person name="Peters T."/>
            <person name="Grant K."/>
        </authorList>
    </citation>
    <scope>NUCLEOTIDE SEQUENCE</scope>
    <source>
        <strain evidence="1">93335</strain>
    </source>
</reference>
<evidence type="ECO:0000313" key="4">
    <source>
        <dbReference type="Proteomes" id="UP000711811"/>
    </source>
</evidence>
<evidence type="ECO:0000313" key="1">
    <source>
        <dbReference type="EMBL" id="EFJ6483601.1"/>
    </source>
</evidence>
<name>A0AAN3HF39_ECOLX</name>
<protein>
    <submittedName>
        <fullName evidence="1">Uncharacterized protein</fullName>
    </submittedName>
</protein>
<proteinExistence type="predicted"/>
<dbReference type="RefSeq" id="WP_033805596.1">
    <property type="nucleotide sequence ID" value="NZ_BDLJ01000058.1"/>
</dbReference>
<reference evidence="2 3" key="1">
    <citation type="submission" date="2016-11" db="EMBL/GenBank/DDBJ databases">
        <title>Draft genome sequences of five Shigatoxin-producing Escherichia coli isolates harboring the new recently described Subtilase cytotoxin allelic variant subAB2-3.</title>
        <authorList>
            <person name="Tasara T."/>
            <person name="Fierz L."/>
            <person name="Klumpp J."/>
            <person name="Schmidt H."/>
            <person name="Stephan R."/>
        </authorList>
    </citation>
    <scope>NUCLEOTIDE SEQUENCE [LARGE SCALE GENOMIC DNA]</scope>
    <source>
        <strain evidence="2 3">453</strain>
    </source>
</reference>
<sequence length="71" mass="8267">MDKAQRDAAVAANRHKVSPEQVLIWCEQLKFIVDTANRNTRHNEKSRALEPILAWIEQQKKQAMAEIRKRG</sequence>
<organism evidence="1 4">
    <name type="scientific">Escherichia coli</name>
    <dbReference type="NCBI Taxonomy" id="562"/>
    <lineage>
        <taxon>Bacteria</taxon>
        <taxon>Pseudomonadati</taxon>
        <taxon>Pseudomonadota</taxon>
        <taxon>Gammaproteobacteria</taxon>
        <taxon>Enterobacterales</taxon>
        <taxon>Enterobacteriaceae</taxon>
        <taxon>Escherichia</taxon>
    </lineage>
</organism>
<accession>A0AAN3HF39</accession>
<gene>
    <name evidence="1" type="ORF">A2J79_004006</name>
    <name evidence="2" type="ORF">BMT50_08770</name>
</gene>
<dbReference type="EMBL" id="MPGR01000001">
    <property type="protein sequence ID" value="OKB72852.1"/>
    <property type="molecule type" value="Genomic_DNA"/>
</dbReference>